<evidence type="ECO:0000313" key="7">
    <source>
        <dbReference type="Proteomes" id="UP000564644"/>
    </source>
</evidence>
<evidence type="ECO:0000256" key="1">
    <source>
        <dbReference type="ARBA" id="ARBA00023015"/>
    </source>
</evidence>
<evidence type="ECO:0000313" key="6">
    <source>
        <dbReference type="EMBL" id="MBB6731208.1"/>
    </source>
</evidence>
<dbReference type="Pfam" id="PF12833">
    <property type="entry name" value="HTH_18"/>
    <property type="match status" value="1"/>
</dbReference>
<dbReference type="GO" id="GO:0003700">
    <property type="term" value="F:DNA-binding transcription factor activity"/>
    <property type="evidence" value="ECO:0007669"/>
    <property type="project" value="InterPro"/>
</dbReference>
<dbReference type="SUPFAM" id="SSF51215">
    <property type="entry name" value="Regulatory protein AraC"/>
    <property type="match status" value="1"/>
</dbReference>
<dbReference type="PANTHER" id="PTHR46796">
    <property type="entry name" value="HTH-TYPE TRANSCRIPTIONAL ACTIVATOR RHAS-RELATED"/>
    <property type="match status" value="1"/>
</dbReference>
<evidence type="ECO:0000259" key="5">
    <source>
        <dbReference type="PROSITE" id="PS01124"/>
    </source>
</evidence>
<accession>A0A7X0SNX7</accession>
<dbReference type="EMBL" id="JACJVO010000010">
    <property type="protein sequence ID" value="MBB6731208.1"/>
    <property type="molecule type" value="Genomic_DNA"/>
</dbReference>
<dbReference type="PRINTS" id="PR00032">
    <property type="entry name" value="HTHARAC"/>
</dbReference>
<reference evidence="6 7" key="1">
    <citation type="submission" date="2020-08" db="EMBL/GenBank/DDBJ databases">
        <title>Cohnella phylogeny.</title>
        <authorList>
            <person name="Dunlap C."/>
        </authorList>
    </citation>
    <scope>NUCLEOTIDE SEQUENCE [LARGE SCALE GENOMIC DNA]</scope>
    <source>
        <strain evidence="6 7">CBP 2801</strain>
    </source>
</reference>
<keyword evidence="1" id="KW-0805">Transcription regulation</keyword>
<comment type="caution">
    <text evidence="6">The sequence shown here is derived from an EMBL/GenBank/DDBJ whole genome shotgun (WGS) entry which is preliminary data.</text>
</comment>
<gene>
    <name evidence="6" type="ORF">H7C18_09845</name>
</gene>
<dbReference type="PROSITE" id="PS00041">
    <property type="entry name" value="HTH_ARAC_FAMILY_1"/>
    <property type="match status" value="1"/>
</dbReference>
<keyword evidence="2" id="KW-0238">DNA-binding</keyword>
<dbReference type="InterPro" id="IPR037923">
    <property type="entry name" value="HTH-like"/>
</dbReference>
<keyword evidence="3" id="KW-0010">Activator</keyword>
<evidence type="ECO:0000256" key="3">
    <source>
        <dbReference type="ARBA" id="ARBA00023159"/>
    </source>
</evidence>
<feature type="domain" description="HTH araC/xylS-type" evidence="5">
    <location>
        <begin position="173"/>
        <end position="270"/>
    </location>
</feature>
<dbReference type="Pfam" id="PF02311">
    <property type="entry name" value="AraC_binding"/>
    <property type="match status" value="1"/>
</dbReference>
<organism evidence="6 7">
    <name type="scientific">Cohnella zeiphila</name>
    <dbReference type="NCBI Taxonomy" id="2761120"/>
    <lineage>
        <taxon>Bacteria</taxon>
        <taxon>Bacillati</taxon>
        <taxon>Bacillota</taxon>
        <taxon>Bacilli</taxon>
        <taxon>Bacillales</taxon>
        <taxon>Paenibacillaceae</taxon>
        <taxon>Cohnella</taxon>
    </lineage>
</organism>
<dbReference type="InterPro" id="IPR018062">
    <property type="entry name" value="HTH_AraC-typ_CS"/>
</dbReference>
<keyword evidence="4" id="KW-0804">Transcription</keyword>
<dbReference type="Gene3D" id="2.60.120.280">
    <property type="entry name" value="Regulatory protein AraC"/>
    <property type="match status" value="1"/>
</dbReference>
<dbReference type="InterPro" id="IPR009057">
    <property type="entry name" value="Homeodomain-like_sf"/>
</dbReference>
<evidence type="ECO:0000256" key="4">
    <source>
        <dbReference type="ARBA" id="ARBA00023163"/>
    </source>
</evidence>
<keyword evidence="7" id="KW-1185">Reference proteome</keyword>
<sequence>MVHPSPRPGAALSILFAGQSQTVPEHRMGPQKVDYVLIHTVIEGTGWFRCRERHYDLGPGDSFVILPGELYTYQADGKDPWRYRWIAFRGAEADRWLAAAGIDAERPIVKGGHETALRAMTAVERCFREKEWTADWEAEGWLRLAFSAWAGANRPAGPPTAATAKSVAAAEADRAARWLQAQAAGPVTIARMARELGYHRTHLTKLFHAEMGMSPIRYLQQLRMERAKTLLLEPLRIEEVALSVGYADPLYFSKSFRKWVGCTPTEYRQGLGRT</sequence>
<proteinExistence type="predicted"/>
<dbReference type="AlphaFoldDB" id="A0A7X0SNX7"/>
<dbReference type="CDD" id="cd06986">
    <property type="entry name" value="cupin_MmsR-like_N"/>
    <property type="match status" value="1"/>
</dbReference>
<protein>
    <submittedName>
        <fullName evidence="6">AraC family transcriptional regulator</fullName>
    </submittedName>
</protein>
<dbReference type="InterPro" id="IPR018060">
    <property type="entry name" value="HTH_AraC"/>
</dbReference>
<dbReference type="SMART" id="SM00342">
    <property type="entry name" value="HTH_ARAC"/>
    <property type="match status" value="1"/>
</dbReference>
<dbReference type="InterPro" id="IPR003313">
    <property type="entry name" value="AraC-bd"/>
</dbReference>
<dbReference type="GO" id="GO:0043565">
    <property type="term" value="F:sequence-specific DNA binding"/>
    <property type="evidence" value="ECO:0007669"/>
    <property type="project" value="InterPro"/>
</dbReference>
<evidence type="ECO:0000256" key="2">
    <source>
        <dbReference type="ARBA" id="ARBA00023125"/>
    </source>
</evidence>
<dbReference type="InterPro" id="IPR020449">
    <property type="entry name" value="Tscrpt_reg_AraC-type_HTH"/>
</dbReference>
<dbReference type="InterPro" id="IPR050204">
    <property type="entry name" value="AraC_XylS_family_regulators"/>
</dbReference>
<dbReference type="Proteomes" id="UP000564644">
    <property type="component" value="Unassembled WGS sequence"/>
</dbReference>
<dbReference type="SUPFAM" id="SSF46689">
    <property type="entry name" value="Homeodomain-like"/>
    <property type="match status" value="2"/>
</dbReference>
<dbReference type="PROSITE" id="PS01124">
    <property type="entry name" value="HTH_ARAC_FAMILY_2"/>
    <property type="match status" value="1"/>
</dbReference>
<dbReference type="Gene3D" id="1.10.10.60">
    <property type="entry name" value="Homeodomain-like"/>
    <property type="match status" value="2"/>
</dbReference>
<name>A0A7X0SNX7_9BACL</name>